<evidence type="ECO:0000256" key="2">
    <source>
        <dbReference type="ARBA" id="ARBA00022679"/>
    </source>
</evidence>
<dbReference type="EMBL" id="AP025739">
    <property type="protein sequence ID" value="BDI30335.1"/>
    <property type="molecule type" value="Genomic_DNA"/>
</dbReference>
<dbReference type="InterPro" id="IPR000123">
    <property type="entry name" value="Reverse_transcriptase_msDNA"/>
</dbReference>
<evidence type="ECO:0000256" key="9">
    <source>
        <dbReference type="ARBA" id="ARBA00048173"/>
    </source>
</evidence>
<dbReference type="InterPro" id="IPR051083">
    <property type="entry name" value="GrpII_Intron_Splice-Mob/Def"/>
</dbReference>
<dbReference type="GO" id="GO:0003723">
    <property type="term" value="F:RNA binding"/>
    <property type="evidence" value="ECO:0007669"/>
    <property type="project" value="InterPro"/>
</dbReference>
<evidence type="ECO:0000256" key="3">
    <source>
        <dbReference type="ARBA" id="ARBA00022695"/>
    </source>
</evidence>
<dbReference type="Pfam" id="PF00078">
    <property type="entry name" value="RVT_1"/>
    <property type="match status" value="1"/>
</dbReference>
<dbReference type="GO" id="GO:0046872">
    <property type="term" value="F:metal ion binding"/>
    <property type="evidence" value="ECO:0007669"/>
    <property type="project" value="UniProtKB-KW"/>
</dbReference>
<keyword evidence="11" id="KW-1185">Reference proteome</keyword>
<dbReference type="GO" id="GO:0051607">
    <property type="term" value="P:defense response to virus"/>
    <property type="evidence" value="ECO:0007669"/>
    <property type="project" value="UniProtKB-KW"/>
</dbReference>
<dbReference type="InterPro" id="IPR043502">
    <property type="entry name" value="DNA/RNA_pol_sf"/>
</dbReference>
<dbReference type="SUPFAM" id="SSF56672">
    <property type="entry name" value="DNA/RNA polymerases"/>
    <property type="match status" value="1"/>
</dbReference>
<evidence type="ECO:0000256" key="4">
    <source>
        <dbReference type="ARBA" id="ARBA00022723"/>
    </source>
</evidence>
<keyword evidence="3" id="KW-0548">Nucleotidyltransferase</keyword>
<protein>
    <recommendedName>
        <fullName evidence="1">RNA-directed DNA polymerase</fullName>
        <ecNumber evidence="1">2.7.7.49</ecNumber>
    </recommendedName>
</protein>
<evidence type="ECO:0000313" key="10">
    <source>
        <dbReference type="EMBL" id="BDI30335.1"/>
    </source>
</evidence>
<proteinExistence type="inferred from homology"/>
<keyword evidence="6 10" id="KW-0695">RNA-directed DNA polymerase</keyword>
<evidence type="ECO:0000256" key="8">
    <source>
        <dbReference type="ARBA" id="ARBA00034120"/>
    </source>
</evidence>
<keyword evidence="4" id="KW-0479">Metal-binding</keyword>
<dbReference type="PRINTS" id="PR00866">
    <property type="entry name" value="RNADNAPOLMS"/>
</dbReference>
<evidence type="ECO:0000256" key="6">
    <source>
        <dbReference type="ARBA" id="ARBA00022918"/>
    </source>
</evidence>
<dbReference type="PROSITE" id="PS50878">
    <property type="entry name" value="RT_POL"/>
    <property type="match status" value="1"/>
</dbReference>
<dbReference type="CDD" id="cd03487">
    <property type="entry name" value="RT_Bac_retron_II"/>
    <property type="match status" value="1"/>
</dbReference>
<evidence type="ECO:0000256" key="5">
    <source>
        <dbReference type="ARBA" id="ARBA00022842"/>
    </source>
</evidence>
<accession>A0A402CVA2</accession>
<comment type="catalytic activity">
    <reaction evidence="9">
        <text>DNA(n) + a 2'-deoxyribonucleoside 5'-triphosphate = DNA(n+1) + diphosphate</text>
        <dbReference type="Rhea" id="RHEA:22508"/>
        <dbReference type="Rhea" id="RHEA-COMP:17339"/>
        <dbReference type="Rhea" id="RHEA-COMP:17340"/>
        <dbReference type="ChEBI" id="CHEBI:33019"/>
        <dbReference type="ChEBI" id="CHEBI:61560"/>
        <dbReference type="ChEBI" id="CHEBI:173112"/>
        <dbReference type="EC" id="2.7.7.49"/>
    </reaction>
</comment>
<evidence type="ECO:0000313" key="11">
    <source>
        <dbReference type="Proteomes" id="UP000287394"/>
    </source>
</evidence>
<gene>
    <name evidence="10" type="ORF">CCAX7_23860</name>
</gene>
<keyword evidence="7" id="KW-0051">Antiviral defense</keyword>
<dbReference type="Proteomes" id="UP000287394">
    <property type="component" value="Chromosome"/>
</dbReference>
<keyword evidence="2" id="KW-0808">Transferase</keyword>
<name>A0A402CVA2_9BACT</name>
<sequence length="471" mass="51821">MNSEQRKQLAAIGKSAFVREEMVRLGFWPPSPEVAELAAGAEKELRVYYDEMIALRTELNGVEAKIAEAGNIPALLAEVRRKRIERVRAERIARRERRAQEKIESHAKDTEWRKRALPYLGHGVSDALVYKGGDPEKTATLGLPALTTASDVAAAIGISESDLAWLTYHRGAATIDHYSRFTIPKKRGGVRVISSPKRRLRTAQSWVLESVLSPVPVHDAAMAFRPARSVADNARRHQGQAVVIRIDLKDFFPSITLPRVRTLFRSLGYNGGVATLLALLTTEAPRVAATLDGARRFVAVGGRSLPQGACTSPAVTNLLCRKLDARLTGAAEAMGFVYTRYADDLVFSHAKPDAPVGMLLDLTRRIIADEGLTVNEEKTSVQRGQHRQTVTGLVVNGGAPRLSRENLRRFRAMLHQCERDGLPAVSERLGQNAQAYAAGYVAFIHMVDPEKARQIVAAHPWIARWKRAGGA</sequence>
<dbReference type="PANTHER" id="PTHR34047">
    <property type="entry name" value="NUCLEAR INTRON MATURASE 1, MITOCHONDRIAL-RELATED"/>
    <property type="match status" value="1"/>
</dbReference>
<evidence type="ECO:0000256" key="7">
    <source>
        <dbReference type="ARBA" id="ARBA00023118"/>
    </source>
</evidence>
<dbReference type="EC" id="2.7.7.49" evidence="1"/>
<dbReference type="AlphaFoldDB" id="A0A402CVA2"/>
<comment type="similarity">
    <text evidence="8">Belongs to the bacterial reverse transcriptase family.</text>
</comment>
<organism evidence="10 11">
    <name type="scientific">Capsulimonas corticalis</name>
    <dbReference type="NCBI Taxonomy" id="2219043"/>
    <lineage>
        <taxon>Bacteria</taxon>
        <taxon>Bacillati</taxon>
        <taxon>Armatimonadota</taxon>
        <taxon>Armatimonadia</taxon>
        <taxon>Capsulimonadales</taxon>
        <taxon>Capsulimonadaceae</taxon>
        <taxon>Capsulimonas</taxon>
    </lineage>
</organism>
<keyword evidence="5" id="KW-0460">Magnesium</keyword>
<dbReference type="InterPro" id="IPR000477">
    <property type="entry name" value="RT_dom"/>
</dbReference>
<dbReference type="RefSeq" id="WP_119321295.1">
    <property type="nucleotide sequence ID" value="NZ_AP025739.1"/>
</dbReference>
<evidence type="ECO:0000256" key="1">
    <source>
        <dbReference type="ARBA" id="ARBA00012493"/>
    </source>
</evidence>
<dbReference type="GO" id="GO:0003964">
    <property type="term" value="F:RNA-directed DNA polymerase activity"/>
    <property type="evidence" value="ECO:0007669"/>
    <property type="project" value="UniProtKB-KW"/>
</dbReference>
<reference evidence="10 11" key="1">
    <citation type="journal article" date="2019" name="Int. J. Syst. Evol. Microbiol.">
        <title>Capsulimonas corticalis gen. nov., sp. nov., an aerobic capsulated bacterium, of a novel bacterial order, Capsulimonadales ord. nov., of the class Armatimonadia of the phylum Armatimonadetes.</title>
        <authorList>
            <person name="Li J."/>
            <person name="Kudo C."/>
            <person name="Tonouchi A."/>
        </authorList>
    </citation>
    <scope>NUCLEOTIDE SEQUENCE [LARGE SCALE GENOMIC DNA]</scope>
    <source>
        <strain evidence="10 11">AX-7</strain>
    </source>
</reference>
<dbReference type="PANTHER" id="PTHR34047:SF7">
    <property type="entry name" value="RNA-DIRECTED DNA POLYMERASE"/>
    <property type="match status" value="1"/>
</dbReference>
<dbReference type="OrthoDB" id="9788687at2"/>
<dbReference type="KEGG" id="ccot:CCAX7_23860"/>